<dbReference type="PANTHER" id="PTHR43070:SF3">
    <property type="entry name" value="HOMOSERINE DEHYDROGENASE"/>
    <property type="match status" value="1"/>
</dbReference>
<dbReference type="GO" id="GO:0004412">
    <property type="term" value="F:homoserine dehydrogenase activity"/>
    <property type="evidence" value="ECO:0007669"/>
    <property type="project" value="UniProtKB-EC"/>
</dbReference>
<protein>
    <recommendedName>
        <fullName evidence="1">homoserine dehydrogenase</fullName>
        <ecNumber evidence="1">1.1.1.3</ecNumber>
    </recommendedName>
</protein>
<dbReference type="SUPFAM" id="SSF51735">
    <property type="entry name" value="NAD(P)-binding Rossmann-fold domains"/>
    <property type="match status" value="1"/>
</dbReference>
<sequence>MATVSRRSEMTKATSSITIPVLLLGCGGVGRHLLHHIVACRDLHSKMACLLQTVFCSLIPKSLVDTAFPSMELECYRDWSLTIQFLTSPLSLPSSGVGPPSGGGRCQLVKGAEVTTNIIKVAGLLGKLTGHSIFIYIKFYDSSVQAGLSVVDCTASPETVHMLTKVIDFGCCIILANKKPLTCTIEDYDSLISNIRRIRFESTVCPYFVGAGLPIIASITRVLGSGDPIYRIIGSLSGTLGYVMSEIEDGKLLSEVVLAAKSLGYTEPGINYNLRF</sequence>
<dbReference type="EC" id="1.1.1.3" evidence="1"/>
<keyword evidence="3" id="KW-0560">Oxidoreductase</keyword>
<dbReference type="EMBL" id="JACMSC010000004">
    <property type="protein sequence ID" value="KAG6526144.1"/>
    <property type="molecule type" value="Genomic_DNA"/>
</dbReference>
<keyword evidence="6" id="KW-1185">Reference proteome</keyword>
<dbReference type="SUPFAM" id="SSF55347">
    <property type="entry name" value="Glyceraldehyde-3-phosphate dehydrogenase-like, C-terminal domain"/>
    <property type="match status" value="1"/>
</dbReference>
<evidence type="ECO:0000256" key="1">
    <source>
        <dbReference type="ARBA" id="ARBA00013213"/>
    </source>
</evidence>
<name>A0A8J5HVI9_ZINOF</name>
<dbReference type="UniPathway" id="UPA00050">
    <property type="reaction ID" value="UER00063"/>
</dbReference>
<organism evidence="5 6">
    <name type="scientific">Zingiber officinale</name>
    <name type="common">Ginger</name>
    <name type="synonym">Amomum zingiber</name>
    <dbReference type="NCBI Taxonomy" id="94328"/>
    <lineage>
        <taxon>Eukaryota</taxon>
        <taxon>Viridiplantae</taxon>
        <taxon>Streptophyta</taxon>
        <taxon>Embryophyta</taxon>
        <taxon>Tracheophyta</taxon>
        <taxon>Spermatophyta</taxon>
        <taxon>Magnoliopsida</taxon>
        <taxon>Liliopsida</taxon>
        <taxon>Zingiberales</taxon>
        <taxon>Zingiberaceae</taxon>
        <taxon>Zingiber</taxon>
    </lineage>
</organism>
<dbReference type="Proteomes" id="UP000734854">
    <property type="component" value="Unassembled WGS sequence"/>
</dbReference>
<feature type="domain" description="Homoserine dehydrogenase catalytic" evidence="4">
    <location>
        <begin position="214"/>
        <end position="269"/>
    </location>
</feature>
<evidence type="ECO:0000259" key="4">
    <source>
        <dbReference type="Pfam" id="PF00742"/>
    </source>
</evidence>
<dbReference type="InterPro" id="IPR001342">
    <property type="entry name" value="HDH_cat"/>
</dbReference>
<gene>
    <name evidence="5" type="ORF">ZIOFF_016121</name>
</gene>
<dbReference type="AlphaFoldDB" id="A0A8J5HVI9"/>
<accession>A0A8J5HVI9</accession>
<dbReference type="InterPro" id="IPR036291">
    <property type="entry name" value="NAD(P)-bd_dom_sf"/>
</dbReference>
<evidence type="ECO:0000256" key="3">
    <source>
        <dbReference type="ARBA" id="ARBA00023002"/>
    </source>
</evidence>
<dbReference type="Pfam" id="PF00742">
    <property type="entry name" value="Homoserine_dh"/>
    <property type="match status" value="1"/>
</dbReference>
<dbReference type="Gene3D" id="3.40.50.720">
    <property type="entry name" value="NAD(P)-binding Rossmann-like Domain"/>
    <property type="match status" value="1"/>
</dbReference>
<evidence type="ECO:0000256" key="2">
    <source>
        <dbReference type="ARBA" id="ARBA00022857"/>
    </source>
</evidence>
<keyword evidence="2" id="KW-0521">NADP</keyword>
<dbReference type="GO" id="GO:0009088">
    <property type="term" value="P:threonine biosynthetic process"/>
    <property type="evidence" value="ECO:0007669"/>
    <property type="project" value="UniProtKB-UniPathway"/>
</dbReference>
<evidence type="ECO:0000313" key="5">
    <source>
        <dbReference type="EMBL" id="KAG6526144.1"/>
    </source>
</evidence>
<evidence type="ECO:0000313" key="6">
    <source>
        <dbReference type="Proteomes" id="UP000734854"/>
    </source>
</evidence>
<dbReference type="Gene3D" id="3.30.360.10">
    <property type="entry name" value="Dihydrodipicolinate Reductase, domain 2"/>
    <property type="match status" value="1"/>
</dbReference>
<proteinExistence type="predicted"/>
<dbReference type="PANTHER" id="PTHR43070">
    <property type="match status" value="1"/>
</dbReference>
<dbReference type="InterPro" id="IPR011147">
    <property type="entry name" value="Bifunc_Aspkin/hSer_DH"/>
</dbReference>
<comment type="caution">
    <text evidence="5">The sequence shown here is derived from an EMBL/GenBank/DDBJ whole genome shotgun (WGS) entry which is preliminary data.</text>
</comment>
<dbReference type="PROSITE" id="PS51257">
    <property type="entry name" value="PROKAR_LIPOPROTEIN"/>
    <property type="match status" value="1"/>
</dbReference>
<reference evidence="5 6" key="1">
    <citation type="submission" date="2020-08" db="EMBL/GenBank/DDBJ databases">
        <title>Plant Genome Project.</title>
        <authorList>
            <person name="Zhang R.-G."/>
        </authorList>
    </citation>
    <scope>NUCLEOTIDE SEQUENCE [LARGE SCALE GENOMIC DNA]</scope>
    <source>
        <tissue evidence="5">Rhizome</tissue>
    </source>
</reference>
<dbReference type="UniPathway" id="UPA00051">
    <property type="reaction ID" value="UER00465"/>
</dbReference>